<reference evidence="5" key="2">
    <citation type="submission" date="2023-06" db="EMBL/GenBank/DDBJ databases">
        <authorList>
            <person name="Ma L."/>
            <person name="Liu K.-W."/>
            <person name="Li Z."/>
            <person name="Hsiao Y.-Y."/>
            <person name="Qi Y."/>
            <person name="Fu T."/>
            <person name="Tang G."/>
            <person name="Zhang D."/>
            <person name="Sun W.-H."/>
            <person name="Liu D.-K."/>
            <person name="Li Y."/>
            <person name="Chen G.-Z."/>
            <person name="Liu X.-D."/>
            <person name="Liao X.-Y."/>
            <person name="Jiang Y.-T."/>
            <person name="Yu X."/>
            <person name="Hao Y."/>
            <person name="Huang J."/>
            <person name="Zhao X.-W."/>
            <person name="Ke S."/>
            <person name="Chen Y.-Y."/>
            <person name="Wu W.-L."/>
            <person name="Hsu J.-L."/>
            <person name="Lin Y.-F."/>
            <person name="Huang M.-D."/>
            <person name="Li C.-Y."/>
            <person name="Huang L."/>
            <person name="Wang Z.-W."/>
            <person name="Zhao X."/>
            <person name="Zhong W.-Y."/>
            <person name="Peng D.-H."/>
            <person name="Ahmad S."/>
            <person name="Lan S."/>
            <person name="Zhang J.-S."/>
            <person name="Tsai W.-C."/>
            <person name="Van De Peer Y."/>
            <person name="Liu Z.-J."/>
        </authorList>
    </citation>
    <scope>NUCLEOTIDE SEQUENCE</scope>
    <source>
        <strain evidence="5">SCP</strain>
        <tissue evidence="5">Leaves</tissue>
    </source>
</reference>
<evidence type="ECO:0000259" key="4">
    <source>
        <dbReference type="Pfam" id="PF00481"/>
    </source>
</evidence>
<feature type="domain" description="PPM-type phosphatase" evidence="4">
    <location>
        <begin position="15"/>
        <end position="39"/>
    </location>
</feature>
<evidence type="ECO:0000256" key="1">
    <source>
        <dbReference type="ARBA" id="ARBA00013081"/>
    </source>
</evidence>
<dbReference type="Gene3D" id="3.60.40.10">
    <property type="entry name" value="PPM-type phosphatase domain"/>
    <property type="match status" value="1"/>
</dbReference>
<dbReference type="EC" id="3.1.3.16" evidence="1"/>
<gene>
    <name evidence="5" type="ORF">QJS04_geneDACA008172</name>
</gene>
<keyword evidence="6" id="KW-1185">Reference proteome</keyword>
<evidence type="ECO:0000313" key="5">
    <source>
        <dbReference type="EMBL" id="KAK1269595.1"/>
    </source>
</evidence>
<organism evidence="5 6">
    <name type="scientific">Acorus gramineus</name>
    <name type="common">Dwarf sweet flag</name>
    <dbReference type="NCBI Taxonomy" id="55184"/>
    <lineage>
        <taxon>Eukaryota</taxon>
        <taxon>Viridiplantae</taxon>
        <taxon>Streptophyta</taxon>
        <taxon>Embryophyta</taxon>
        <taxon>Tracheophyta</taxon>
        <taxon>Spermatophyta</taxon>
        <taxon>Magnoliopsida</taxon>
        <taxon>Liliopsida</taxon>
        <taxon>Acoraceae</taxon>
        <taxon>Acorus</taxon>
    </lineage>
</organism>
<dbReference type="EMBL" id="JAUJYN010000006">
    <property type="protein sequence ID" value="KAK1269595.1"/>
    <property type="molecule type" value="Genomic_DNA"/>
</dbReference>
<evidence type="ECO:0000256" key="3">
    <source>
        <dbReference type="ARBA" id="ARBA00048336"/>
    </source>
</evidence>
<dbReference type="Pfam" id="PF00481">
    <property type="entry name" value="PP2C"/>
    <property type="match status" value="1"/>
</dbReference>
<dbReference type="InterPro" id="IPR001932">
    <property type="entry name" value="PPM-type_phosphatase-like_dom"/>
</dbReference>
<reference evidence="5" key="1">
    <citation type="journal article" date="2023" name="Nat. Commun.">
        <title>Diploid and tetraploid genomes of Acorus and the evolution of monocots.</title>
        <authorList>
            <person name="Ma L."/>
            <person name="Liu K.W."/>
            <person name="Li Z."/>
            <person name="Hsiao Y.Y."/>
            <person name="Qi Y."/>
            <person name="Fu T."/>
            <person name="Tang G.D."/>
            <person name="Zhang D."/>
            <person name="Sun W.H."/>
            <person name="Liu D.K."/>
            <person name="Li Y."/>
            <person name="Chen G.Z."/>
            <person name="Liu X.D."/>
            <person name="Liao X.Y."/>
            <person name="Jiang Y.T."/>
            <person name="Yu X."/>
            <person name="Hao Y."/>
            <person name="Huang J."/>
            <person name="Zhao X.W."/>
            <person name="Ke S."/>
            <person name="Chen Y.Y."/>
            <person name="Wu W.L."/>
            <person name="Hsu J.L."/>
            <person name="Lin Y.F."/>
            <person name="Huang M.D."/>
            <person name="Li C.Y."/>
            <person name="Huang L."/>
            <person name="Wang Z.W."/>
            <person name="Zhao X."/>
            <person name="Zhong W.Y."/>
            <person name="Peng D.H."/>
            <person name="Ahmad S."/>
            <person name="Lan S."/>
            <person name="Zhang J.S."/>
            <person name="Tsai W.C."/>
            <person name="Van de Peer Y."/>
            <person name="Liu Z.J."/>
        </authorList>
    </citation>
    <scope>NUCLEOTIDE SEQUENCE</scope>
    <source>
        <strain evidence="5">SCP</strain>
    </source>
</reference>
<sequence>MVIIYPVLRLSQEDEVDKELEFMVLASDGLWDVVPNEVSIPLPPQLHEHHCVVLYPCV</sequence>
<accession>A0AAV9AZ19</accession>
<comment type="catalytic activity">
    <reaction evidence="3">
        <text>O-phospho-L-threonyl-[protein] + H2O = L-threonyl-[protein] + phosphate</text>
        <dbReference type="Rhea" id="RHEA:47004"/>
        <dbReference type="Rhea" id="RHEA-COMP:11060"/>
        <dbReference type="Rhea" id="RHEA-COMP:11605"/>
        <dbReference type="ChEBI" id="CHEBI:15377"/>
        <dbReference type="ChEBI" id="CHEBI:30013"/>
        <dbReference type="ChEBI" id="CHEBI:43474"/>
        <dbReference type="ChEBI" id="CHEBI:61977"/>
        <dbReference type="EC" id="3.1.3.16"/>
    </reaction>
</comment>
<evidence type="ECO:0000313" key="6">
    <source>
        <dbReference type="Proteomes" id="UP001179952"/>
    </source>
</evidence>
<evidence type="ECO:0000256" key="2">
    <source>
        <dbReference type="ARBA" id="ARBA00047761"/>
    </source>
</evidence>
<comment type="caution">
    <text evidence="5">The sequence shown here is derived from an EMBL/GenBank/DDBJ whole genome shotgun (WGS) entry which is preliminary data.</text>
</comment>
<dbReference type="InterPro" id="IPR036457">
    <property type="entry name" value="PPM-type-like_dom_sf"/>
</dbReference>
<dbReference type="AlphaFoldDB" id="A0AAV9AZ19"/>
<dbReference type="GO" id="GO:0004722">
    <property type="term" value="F:protein serine/threonine phosphatase activity"/>
    <property type="evidence" value="ECO:0007669"/>
    <property type="project" value="UniProtKB-EC"/>
</dbReference>
<dbReference type="Proteomes" id="UP001179952">
    <property type="component" value="Unassembled WGS sequence"/>
</dbReference>
<comment type="catalytic activity">
    <reaction evidence="2">
        <text>O-phospho-L-seryl-[protein] + H2O = L-seryl-[protein] + phosphate</text>
        <dbReference type="Rhea" id="RHEA:20629"/>
        <dbReference type="Rhea" id="RHEA-COMP:9863"/>
        <dbReference type="Rhea" id="RHEA-COMP:11604"/>
        <dbReference type="ChEBI" id="CHEBI:15377"/>
        <dbReference type="ChEBI" id="CHEBI:29999"/>
        <dbReference type="ChEBI" id="CHEBI:43474"/>
        <dbReference type="ChEBI" id="CHEBI:83421"/>
        <dbReference type="EC" id="3.1.3.16"/>
    </reaction>
</comment>
<protein>
    <recommendedName>
        <fullName evidence="1">protein-serine/threonine phosphatase</fullName>
        <ecNumber evidence="1">3.1.3.16</ecNumber>
    </recommendedName>
</protein>
<name>A0AAV9AZ19_ACOGR</name>
<proteinExistence type="predicted"/>
<dbReference type="SUPFAM" id="SSF81606">
    <property type="entry name" value="PP2C-like"/>
    <property type="match status" value="1"/>
</dbReference>